<feature type="transmembrane region" description="Helical" evidence="1">
    <location>
        <begin position="348"/>
        <end position="369"/>
    </location>
</feature>
<feature type="transmembrane region" description="Helical" evidence="1">
    <location>
        <begin position="1245"/>
        <end position="1262"/>
    </location>
</feature>
<feature type="transmembrane region" description="Helical" evidence="1">
    <location>
        <begin position="1282"/>
        <end position="1306"/>
    </location>
</feature>
<feature type="transmembrane region" description="Helical" evidence="1">
    <location>
        <begin position="1024"/>
        <end position="1040"/>
    </location>
</feature>
<feature type="transmembrane region" description="Helical" evidence="1">
    <location>
        <begin position="507"/>
        <end position="528"/>
    </location>
</feature>
<dbReference type="EMBL" id="JAYGIE010000034">
    <property type="protein sequence ID" value="MEA5477702.1"/>
    <property type="molecule type" value="Genomic_DNA"/>
</dbReference>
<feature type="transmembrane region" description="Helical" evidence="1">
    <location>
        <begin position="1342"/>
        <end position="1360"/>
    </location>
</feature>
<gene>
    <name evidence="2" type="ORF">VB774_08710</name>
</gene>
<feature type="transmembrane region" description="Helical" evidence="1">
    <location>
        <begin position="467"/>
        <end position="485"/>
    </location>
</feature>
<evidence type="ECO:0000313" key="2">
    <source>
        <dbReference type="EMBL" id="MEA5477702.1"/>
    </source>
</evidence>
<keyword evidence="3" id="KW-1185">Reference proteome</keyword>
<feature type="transmembrane region" description="Helical" evidence="1">
    <location>
        <begin position="734"/>
        <end position="753"/>
    </location>
</feature>
<feature type="transmembrane region" description="Helical" evidence="1">
    <location>
        <begin position="1212"/>
        <end position="1233"/>
    </location>
</feature>
<dbReference type="Proteomes" id="UP001301388">
    <property type="component" value="Unassembled WGS sequence"/>
</dbReference>
<feature type="transmembrane region" description="Helical" evidence="1">
    <location>
        <begin position="947"/>
        <end position="965"/>
    </location>
</feature>
<evidence type="ECO:0000313" key="3">
    <source>
        <dbReference type="Proteomes" id="UP001301388"/>
    </source>
</evidence>
<feature type="transmembrane region" description="Helical" evidence="1">
    <location>
        <begin position="1052"/>
        <end position="1074"/>
    </location>
</feature>
<reference evidence="2 3" key="1">
    <citation type="submission" date="2023-12" db="EMBL/GenBank/DDBJ databases">
        <title>Baltic Sea Cyanobacteria.</title>
        <authorList>
            <person name="Delbaje E."/>
            <person name="Fewer D.P."/>
            <person name="Shishido T.K."/>
        </authorList>
    </citation>
    <scope>NUCLEOTIDE SEQUENCE [LARGE SCALE GENOMIC DNA]</scope>
    <source>
        <strain evidence="2 3">UHCC 0370</strain>
    </source>
</reference>
<feature type="transmembrane region" description="Helical" evidence="1">
    <location>
        <begin position="704"/>
        <end position="722"/>
    </location>
</feature>
<feature type="transmembrane region" description="Helical" evidence="1">
    <location>
        <begin position="886"/>
        <end position="909"/>
    </location>
</feature>
<feature type="transmembrane region" description="Helical" evidence="1">
    <location>
        <begin position="1422"/>
        <end position="1441"/>
    </location>
</feature>
<evidence type="ECO:0000256" key="1">
    <source>
        <dbReference type="SAM" id="Phobius"/>
    </source>
</evidence>
<feature type="transmembrane region" description="Helical" evidence="1">
    <location>
        <begin position="540"/>
        <end position="556"/>
    </location>
</feature>
<feature type="transmembrane region" description="Helical" evidence="1">
    <location>
        <begin position="1447"/>
        <end position="1469"/>
    </location>
</feature>
<feature type="transmembrane region" description="Helical" evidence="1">
    <location>
        <begin position="246"/>
        <end position="264"/>
    </location>
</feature>
<feature type="transmembrane region" description="Helical" evidence="1">
    <location>
        <begin position="293"/>
        <end position="313"/>
    </location>
</feature>
<keyword evidence="1" id="KW-0472">Membrane</keyword>
<feature type="transmembrane region" description="Helical" evidence="1">
    <location>
        <begin position="840"/>
        <end position="857"/>
    </location>
</feature>
<feature type="transmembrane region" description="Helical" evidence="1">
    <location>
        <begin position="590"/>
        <end position="609"/>
    </location>
</feature>
<feature type="transmembrane region" description="Helical" evidence="1">
    <location>
        <begin position="375"/>
        <end position="394"/>
    </location>
</feature>
<keyword evidence="1" id="KW-0812">Transmembrane</keyword>
<feature type="transmembrane region" description="Helical" evidence="1">
    <location>
        <begin position="915"/>
        <end position="935"/>
    </location>
</feature>
<protein>
    <recommendedName>
        <fullName evidence="4">DUF2157 domain-containing protein</fullName>
    </recommendedName>
</protein>
<sequence length="1489" mass="164419">MPTEPVQYLRLELEISVPYDVILDALDAWFEWDLISEVDFKWRNSRSSANRLTVVAIQNDLILQGLDFWLELGLIKEKSVKLICETRFVCDIKARATETAISSRSLPIAEPNRPPANISGSRLPRSPIEKIPIKPKAPQEPSKVAQTVRSLLSEFSTMWLLFLGVFLVVVSSGLLAASQWDNFSSQIQYLLLLAYTLGFFGVSFWTSKNERLRMTTRALQLVTLLLVPANFWAMDGLGLLKNSAGIGISAIAGCLLSAIAVFLLQTSFTFRETQALSEEASTNQKKKRTKRKLSQISVLVILLLGWLHLGWFLSPYYPLISVYLGISGIAISTFLNRRQSLNTADSSTFPLALITGAYSTVLLISRALLFGNVSVFKLGLAFGVCGWVLVQITNKAEKLRSPSEASDLTTANSSSLSFQANLGKVLLGLGWLVSVWDQYPWQTLTISLLIAWILSDRLIKLEQTTDLTYLFLWGLQILWLGQRLIPNDWKAVSTQQLSTFFQTQSEVNLLGVCLFPYLIMTLVVAAIYRDRQKFDLANTAELLALGFGVLLTILSFGYPLPLFVNLSLSAVTLLIVQARRSPASKDLHSLVYFAHIVSLGAIISGTFFFTRSTEIFAWVGFLLVTMVIEWSSVLVIGKFSPHPQPLSQGARGERNQIQIQSQSESLENILPPSPSGRGAGGEGILPTERISGGNLHLQAWRDSAWHIGASLAALSYILLWNAPFSGQGDNRELLFLTSSWGVAWLSVPLSLTFLGTWREFADRDLAIRLSIAGLAIAQFLTWQGDGSRLIGLGVAFALMLVNTRRSKSLLTAFNTVGYGLLFIAFLLWQFKSNDGSTAQFIFWTNGMVGSAILLYVLNHWLKYRRDRQVPNLNLSLNQSYAQSFDIWSALISTAVLLLQTALSVLVFGFNGDDQLFINLLPSTILVTLGLIYRIWQSTAKVPFWAEWGIAWSVELLISGAIAVTNGSALELAIANIALGFITQLGGDWWMQRSGKNEYPRSWDVIPLIYGVMGSLLRIGNFSSLTGLFSLSTSLIGIGIGRRASQSNPMFKALTYLSMVVATFSAYELLFYQMVSRSQGGSLGDGLVILATLGCAIAYAYKLFVNWIAPYLRLSIREIGISAHLHWTASAIFLLLGSFLNPSVTGGVLGGMIGTALTVYAIIEGKRSPLAPLVKGGIDSGSLRKGGMDSGSLRKGGIDQVPLYKGDLGGSDLWIYTGITTATGAIAYFIYFAFPNPWLIANFIQPYAAAIACIIATMFYLPPWESWGWAERPWHNSAFLLPFIFIFITQQAIATPCLIIVGVFYAIYAKVQDQIRATYITVFLWNWAVFHYVSLIGSPSFNINTMIHVAAIGFSGLYFAQVEPNLRSPNTKALRHAFRVLLSGGMGLVAFLYSFSNPTIALSTWGLSAAFIMAGLAFRVRAYLFMGTFTFILLVITQAVLLVTQYSFLMWALGIIAGIGFILVAANFEVRRDRILVLFRNVAIELEAWE</sequence>
<dbReference type="RefSeq" id="WP_323261354.1">
    <property type="nucleotide sequence ID" value="NZ_JAYGIE010000034.1"/>
</dbReference>
<feature type="transmembrane region" description="Helical" evidence="1">
    <location>
        <begin position="1318"/>
        <end position="1336"/>
    </location>
</feature>
<feature type="transmembrane region" description="Helical" evidence="1">
    <location>
        <begin position="218"/>
        <end position="234"/>
    </location>
</feature>
<feature type="transmembrane region" description="Helical" evidence="1">
    <location>
        <begin position="615"/>
        <end position="636"/>
    </location>
</feature>
<feature type="transmembrane region" description="Helical" evidence="1">
    <location>
        <begin position="809"/>
        <end position="828"/>
    </location>
</feature>
<evidence type="ECO:0008006" key="4">
    <source>
        <dbReference type="Google" id="ProtNLM"/>
    </source>
</evidence>
<feature type="transmembrane region" description="Helical" evidence="1">
    <location>
        <begin position="1129"/>
        <end position="1162"/>
    </location>
</feature>
<proteinExistence type="predicted"/>
<name>A0ABU5THU2_9CYAN</name>
<keyword evidence="1" id="KW-1133">Transmembrane helix</keyword>
<comment type="caution">
    <text evidence="2">The sequence shown here is derived from an EMBL/GenBank/DDBJ whole genome shotgun (WGS) entry which is preliminary data.</text>
</comment>
<feature type="transmembrane region" description="Helical" evidence="1">
    <location>
        <begin position="1372"/>
        <end position="1392"/>
    </location>
</feature>
<feature type="transmembrane region" description="Helical" evidence="1">
    <location>
        <begin position="1086"/>
        <end position="1108"/>
    </location>
</feature>
<feature type="transmembrane region" description="Helical" evidence="1">
    <location>
        <begin position="1398"/>
        <end position="1417"/>
    </location>
</feature>
<accession>A0ABU5THU2</accession>
<feature type="transmembrane region" description="Helical" evidence="1">
    <location>
        <begin position="786"/>
        <end position="802"/>
    </location>
</feature>
<feature type="transmembrane region" description="Helical" evidence="1">
    <location>
        <begin position="186"/>
        <end position="206"/>
    </location>
</feature>
<organism evidence="2 3">
    <name type="scientific">Pseudanabaena galeata UHCC 0370</name>
    <dbReference type="NCBI Taxonomy" id="3110310"/>
    <lineage>
        <taxon>Bacteria</taxon>
        <taxon>Bacillati</taxon>
        <taxon>Cyanobacteriota</taxon>
        <taxon>Cyanophyceae</taxon>
        <taxon>Pseudanabaenales</taxon>
        <taxon>Pseudanabaenaceae</taxon>
        <taxon>Pseudanabaena</taxon>
    </lineage>
</organism>
<feature type="transmembrane region" description="Helical" evidence="1">
    <location>
        <begin position="319"/>
        <end position="336"/>
    </location>
</feature>
<feature type="transmembrane region" description="Helical" evidence="1">
    <location>
        <begin position="159"/>
        <end position="180"/>
    </location>
</feature>